<dbReference type="Proteomes" id="UP000030748">
    <property type="component" value="Unassembled WGS sequence"/>
</dbReference>
<dbReference type="PANTHER" id="PTHR33103:SF27">
    <property type="entry name" value="OS04G0594700 PROTEIN"/>
    <property type="match status" value="1"/>
</dbReference>
<dbReference type="PANTHER" id="PTHR33103">
    <property type="entry name" value="OS01G0153900 PROTEIN"/>
    <property type="match status" value="1"/>
</dbReference>
<dbReference type="EMBL" id="KI630735">
    <property type="protein sequence ID" value="EYU34020.1"/>
    <property type="molecule type" value="Genomic_DNA"/>
</dbReference>
<organism evidence="1 2">
    <name type="scientific">Erythranthe guttata</name>
    <name type="common">Yellow monkey flower</name>
    <name type="synonym">Mimulus guttatus</name>
    <dbReference type="NCBI Taxonomy" id="4155"/>
    <lineage>
        <taxon>Eukaryota</taxon>
        <taxon>Viridiplantae</taxon>
        <taxon>Streptophyta</taxon>
        <taxon>Embryophyta</taxon>
        <taxon>Tracheophyta</taxon>
        <taxon>Spermatophyta</taxon>
        <taxon>Magnoliopsida</taxon>
        <taxon>eudicotyledons</taxon>
        <taxon>Gunneridae</taxon>
        <taxon>Pentapetalae</taxon>
        <taxon>asterids</taxon>
        <taxon>lamiids</taxon>
        <taxon>Lamiales</taxon>
        <taxon>Phrymaceae</taxon>
        <taxon>Erythranthe</taxon>
    </lineage>
</organism>
<keyword evidence="2" id="KW-1185">Reference proteome</keyword>
<sequence length="460" mass="51792">MYYGNYKPAGNQFTLKVMINKQKTKVLFAAIDSDFADVLLSFLTLPLGTIARILKKHGRTIGCLTALYSGLENLGTGYFGTDVCKQMLLNPRSSFASECRKLKLDLGENQPTRYFACETRNCSSFIPRNIRYLMMFLVELYNRQSFFLISDDLKMVPNVAVPALQTLVKLGITDTDGAELRTVTFGFNEIMDLLMWSLISLTPLTDIILNKRKIESIKRELEQETLLHQLCKGTGSYYKSILKLKLMVQKSTNKLLFAQAENDFVDFLCSLLTVPLGGVQYLFGSNTNCLKSLENLYKSVDLIEDKYFAAPNMKKRLMKPDIAKGYMSKNQVLPLGEHMDQTIYYNQDLKLNKEWLSFSNTNGAKLFTIIGSFKGKGDFVKEATMYMVSDDLTVAPLCMTSSLSILNRLNISLTDVKEVEVHIVYMSGLSILKASLTSTSALTDGLKISPVLNKQPKQEN</sequence>
<gene>
    <name evidence="1" type="ORF">MIMGU_mgv1a020132mg</name>
</gene>
<dbReference type="AlphaFoldDB" id="A0A022R5D4"/>
<evidence type="ECO:0000313" key="1">
    <source>
        <dbReference type="EMBL" id="EYU34020.1"/>
    </source>
</evidence>
<proteinExistence type="predicted"/>
<dbReference type="InterPro" id="IPR007750">
    <property type="entry name" value="DUF674"/>
</dbReference>
<reference evidence="1 2" key="1">
    <citation type="journal article" date="2013" name="Proc. Natl. Acad. Sci. U.S.A.">
        <title>Fine-scale variation in meiotic recombination in Mimulus inferred from population shotgun sequencing.</title>
        <authorList>
            <person name="Hellsten U."/>
            <person name="Wright K.M."/>
            <person name="Jenkins J."/>
            <person name="Shu S."/>
            <person name="Yuan Y."/>
            <person name="Wessler S.R."/>
            <person name="Schmutz J."/>
            <person name="Willis J.H."/>
            <person name="Rokhsar D.S."/>
        </authorList>
    </citation>
    <scope>NUCLEOTIDE SEQUENCE [LARGE SCALE GENOMIC DNA]</scope>
    <source>
        <strain evidence="2">cv. DUN x IM62</strain>
    </source>
</reference>
<protein>
    <submittedName>
        <fullName evidence="1">Uncharacterized protein</fullName>
    </submittedName>
</protein>
<evidence type="ECO:0000313" key="2">
    <source>
        <dbReference type="Proteomes" id="UP000030748"/>
    </source>
</evidence>
<dbReference type="Pfam" id="PF05056">
    <property type="entry name" value="DUF674"/>
    <property type="match status" value="2"/>
</dbReference>
<name>A0A022R5D4_ERYGU</name>
<accession>A0A022R5D4</accession>